<evidence type="ECO:0000256" key="10">
    <source>
        <dbReference type="ARBA" id="ARBA00033270"/>
    </source>
</evidence>
<dbReference type="eggNOG" id="COG0772">
    <property type="taxonomic scope" value="Bacteria"/>
</dbReference>
<dbReference type="GO" id="GO:0008360">
    <property type="term" value="P:regulation of cell shape"/>
    <property type="evidence" value="ECO:0007669"/>
    <property type="project" value="UniProtKB-KW"/>
</dbReference>
<evidence type="ECO:0000256" key="5">
    <source>
        <dbReference type="ARBA" id="ARBA00022960"/>
    </source>
</evidence>
<dbReference type="GO" id="GO:0009252">
    <property type="term" value="P:peptidoglycan biosynthetic process"/>
    <property type="evidence" value="ECO:0007669"/>
    <property type="project" value="UniProtKB-KW"/>
</dbReference>
<feature type="transmembrane region" description="Helical" evidence="16">
    <location>
        <begin position="57"/>
        <end position="77"/>
    </location>
</feature>
<evidence type="ECO:0000256" key="7">
    <source>
        <dbReference type="ARBA" id="ARBA00022989"/>
    </source>
</evidence>
<evidence type="ECO:0000313" key="18">
    <source>
        <dbReference type="Proteomes" id="UP000190065"/>
    </source>
</evidence>
<keyword evidence="6" id="KW-0573">Peptidoglycan synthesis</keyword>
<dbReference type="GO" id="GO:0032153">
    <property type="term" value="C:cell division site"/>
    <property type="evidence" value="ECO:0007669"/>
    <property type="project" value="TreeGrafter"/>
</dbReference>
<feature type="transmembrane region" description="Helical" evidence="16">
    <location>
        <begin position="84"/>
        <end position="106"/>
    </location>
</feature>
<keyword evidence="8 16" id="KW-0472">Membrane</keyword>
<accession>A0A1T4KPH3</accession>
<dbReference type="PANTHER" id="PTHR30474">
    <property type="entry name" value="CELL CYCLE PROTEIN"/>
    <property type="match status" value="1"/>
</dbReference>
<reference evidence="17 18" key="1">
    <citation type="submission" date="2017-02" db="EMBL/GenBank/DDBJ databases">
        <authorList>
            <person name="Peterson S.W."/>
        </authorList>
    </citation>
    <scope>NUCLEOTIDE SEQUENCE [LARGE SCALE GENOMIC DNA]</scope>
    <source>
        <strain evidence="17 18">ATCC 43324</strain>
    </source>
</reference>
<comment type="catalytic activity">
    <reaction evidence="15">
        <text>[GlcNAc-(1-&gt;4)-Mur2Ac(oyl-L-Ala-gamma-D-Glu-L-Lys-D-Ala-D-Ala)](n)-di-trans,octa-cis-undecaprenyl diphosphate + beta-D-GlcNAc-(1-&gt;4)-Mur2Ac(oyl-L-Ala-gamma-D-Glu-L-Lys-D-Ala-D-Ala)-di-trans,octa-cis-undecaprenyl diphosphate = [GlcNAc-(1-&gt;4)-Mur2Ac(oyl-L-Ala-gamma-D-Glu-L-Lys-D-Ala-D-Ala)](n+1)-di-trans,octa-cis-undecaprenyl diphosphate + di-trans,octa-cis-undecaprenyl diphosphate + H(+)</text>
        <dbReference type="Rhea" id="RHEA:23708"/>
        <dbReference type="Rhea" id="RHEA-COMP:9602"/>
        <dbReference type="Rhea" id="RHEA-COMP:9603"/>
        <dbReference type="ChEBI" id="CHEBI:15378"/>
        <dbReference type="ChEBI" id="CHEBI:58405"/>
        <dbReference type="ChEBI" id="CHEBI:60033"/>
        <dbReference type="ChEBI" id="CHEBI:78435"/>
        <dbReference type="EC" id="2.4.99.28"/>
    </reaction>
</comment>
<feature type="transmembrane region" description="Helical" evidence="16">
    <location>
        <begin position="388"/>
        <end position="409"/>
    </location>
</feature>
<evidence type="ECO:0000256" key="6">
    <source>
        <dbReference type="ARBA" id="ARBA00022984"/>
    </source>
</evidence>
<keyword evidence="17" id="KW-0132">Cell division</keyword>
<keyword evidence="7 16" id="KW-1133">Transmembrane helix</keyword>
<proteinExistence type="inferred from homology"/>
<dbReference type="GO" id="GO:0008955">
    <property type="term" value="F:peptidoglycan glycosyltransferase activity"/>
    <property type="evidence" value="ECO:0007669"/>
    <property type="project" value="UniProtKB-EC"/>
</dbReference>
<evidence type="ECO:0000256" key="12">
    <source>
        <dbReference type="ARBA" id="ARBA00041185"/>
    </source>
</evidence>
<dbReference type="Proteomes" id="UP000190065">
    <property type="component" value="Unassembled WGS sequence"/>
</dbReference>
<sequence length="433" mass="47229">MIFTAFNAMNSKTLGNIFKGDKVIWMIFFFLCIISIVEVFSASSELTYKGGSYFSPLIKHIGILIFGFFSMVVVLNIKCKYFKIATPFFILLSVFTLLWVIVAGQSTNGAQRWVNFIGIQFQPSEIAKGTVVLATAQILSALQTDHGADKIAFKYILGICFLIIPLIALENLSTAALLSLVVLMMMLIGRVPMRQIGKLVGVVVLGMLLVFAGVMLVGKDTQNEDTDKVLTEQVQPDSREEGLFGKIFHRADTWKSRIDKFAQHKEIAPQDVDLDKDAQVAHANIAIASSNIIGKGPGNSVERDFLSQAFSDFIYAIIIEELGIEGAVFVAVLYIMLLFRTGRIASRCENYFPALLAMGLAMLLVTQALFNMCVAVGIVPVTGQPLPLISKGGTSSVINCIYVGVILSVSRSAKKRGESEPTKAKAAQLSTTV</sequence>
<dbReference type="GO" id="GO:0051301">
    <property type="term" value="P:cell division"/>
    <property type="evidence" value="ECO:0007669"/>
    <property type="project" value="UniProtKB-KW"/>
</dbReference>
<organism evidence="17 18">
    <name type="scientific">Segatella oulorum</name>
    <dbReference type="NCBI Taxonomy" id="28136"/>
    <lineage>
        <taxon>Bacteria</taxon>
        <taxon>Pseudomonadati</taxon>
        <taxon>Bacteroidota</taxon>
        <taxon>Bacteroidia</taxon>
        <taxon>Bacteroidales</taxon>
        <taxon>Prevotellaceae</taxon>
        <taxon>Segatella</taxon>
    </lineage>
</organism>
<protein>
    <recommendedName>
        <fullName evidence="12">Probable peptidoglycan glycosyltransferase FtsW</fullName>
        <ecNumber evidence="14">2.4.99.28</ecNumber>
    </recommendedName>
    <alternativeName>
        <fullName evidence="13">Cell division protein FtsW</fullName>
    </alternativeName>
    <alternativeName>
        <fullName evidence="10">Cell wall polymerase</fullName>
    </alternativeName>
    <alternativeName>
        <fullName evidence="9">Peptidoglycan polymerase</fullName>
    </alternativeName>
</protein>
<dbReference type="PANTHER" id="PTHR30474:SF2">
    <property type="entry name" value="PEPTIDOGLYCAN GLYCOSYLTRANSFERASE FTSW-RELATED"/>
    <property type="match status" value="1"/>
</dbReference>
<comment type="similarity">
    <text evidence="11">Belongs to the SEDS family. FtsW subfamily.</text>
</comment>
<keyword evidence="17" id="KW-0131">Cell cycle</keyword>
<keyword evidence="3" id="KW-0808">Transferase</keyword>
<evidence type="ECO:0000256" key="11">
    <source>
        <dbReference type="ARBA" id="ARBA00038053"/>
    </source>
</evidence>
<evidence type="ECO:0000256" key="13">
    <source>
        <dbReference type="ARBA" id="ARBA00041418"/>
    </source>
</evidence>
<feature type="transmembrane region" description="Helical" evidence="16">
    <location>
        <begin position="199"/>
        <end position="218"/>
    </location>
</feature>
<evidence type="ECO:0000256" key="4">
    <source>
        <dbReference type="ARBA" id="ARBA00022692"/>
    </source>
</evidence>
<evidence type="ECO:0000256" key="1">
    <source>
        <dbReference type="ARBA" id="ARBA00004141"/>
    </source>
</evidence>
<evidence type="ECO:0000256" key="8">
    <source>
        <dbReference type="ARBA" id="ARBA00023136"/>
    </source>
</evidence>
<dbReference type="EC" id="2.4.99.28" evidence="14"/>
<keyword evidence="2" id="KW-0328">Glycosyltransferase</keyword>
<dbReference type="Pfam" id="PF01098">
    <property type="entry name" value="FTSW_RODA_SPOVE"/>
    <property type="match status" value="1"/>
</dbReference>
<keyword evidence="4 16" id="KW-0812">Transmembrane</keyword>
<evidence type="ECO:0000313" key="17">
    <source>
        <dbReference type="EMBL" id="SJZ44315.1"/>
    </source>
</evidence>
<dbReference type="GO" id="GO:0005886">
    <property type="term" value="C:plasma membrane"/>
    <property type="evidence" value="ECO:0007669"/>
    <property type="project" value="TreeGrafter"/>
</dbReference>
<dbReference type="GO" id="GO:0015648">
    <property type="term" value="F:lipid-linked peptidoglycan transporter activity"/>
    <property type="evidence" value="ECO:0007669"/>
    <property type="project" value="TreeGrafter"/>
</dbReference>
<comment type="subcellular location">
    <subcellularLocation>
        <location evidence="1">Membrane</location>
        <topology evidence="1">Multi-pass membrane protein</topology>
    </subcellularLocation>
</comment>
<dbReference type="AlphaFoldDB" id="A0A1T4KPH3"/>
<evidence type="ECO:0000256" key="9">
    <source>
        <dbReference type="ARBA" id="ARBA00032370"/>
    </source>
</evidence>
<evidence type="ECO:0000256" key="3">
    <source>
        <dbReference type="ARBA" id="ARBA00022679"/>
    </source>
</evidence>
<dbReference type="STRING" id="28136.SAMN02745202_00147"/>
<keyword evidence="5" id="KW-0133">Cell shape</keyword>
<dbReference type="EMBL" id="FUXK01000001">
    <property type="protein sequence ID" value="SJZ44315.1"/>
    <property type="molecule type" value="Genomic_DNA"/>
</dbReference>
<feature type="transmembrane region" description="Helical" evidence="16">
    <location>
        <begin position="313"/>
        <end position="339"/>
    </location>
</feature>
<dbReference type="InterPro" id="IPR001182">
    <property type="entry name" value="FtsW/RodA"/>
</dbReference>
<evidence type="ECO:0000256" key="14">
    <source>
        <dbReference type="ARBA" id="ARBA00044770"/>
    </source>
</evidence>
<name>A0A1T4KPH3_9BACT</name>
<feature type="transmembrane region" description="Helical" evidence="16">
    <location>
        <begin position="351"/>
        <end position="382"/>
    </location>
</feature>
<evidence type="ECO:0000256" key="15">
    <source>
        <dbReference type="ARBA" id="ARBA00049902"/>
    </source>
</evidence>
<gene>
    <name evidence="17" type="ORF">SAMN02745202_00147</name>
</gene>
<evidence type="ECO:0000256" key="16">
    <source>
        <dbReference type="SAM" id="Phobius"/>
    </source>
</evidence>
<evidence type="ECO:0000256" key="2">
    <source>
        <dbReference type="ARBA" id="ARBA00022676"/>
    </source>
</evidence>
<feature type="transmembrane region" description="Helical" evidence="16">
    <location>
        <begin position="23"/>
        <end position="42"/>
    </location>
</feature>